<dbReference type="OrthoDB" id="6220758at2759"/>
<comment type="function">
    <text evidence="5">Component of the SWR1 complex which mediates the ATP-dependent exchange of histone H2A for the H2A variant HZT1 leading to transcriptional regulation of selected genes by chromatin remodeling. Involved in chromosome stability.</text>
</comment>
<reference evidence="8 9" key="1">
    <citation type="journal article" date="2015" name="BMC Genomics">
        <title>Gene expression during zombie ant biting behavior reflects the complexity underlying fungal parasitic behavioral manipulation.</title>
        <authorList>
            <person name="de Bekker C."/>
            <person name="Ohm R.A."/>
            <person name="Loreto R.G."/>
            <person name="Sebastian A."/>
            <person name="Albert I."/>
            <person name="Merrow M."/>
            <person name="Brachmann A."/>
            <person name="Hughes D.P."/>
        </authorList>
    </citation>
    <scope>NUCLEOTIDE SEQUENCE [LARGE SCALE GENOMIC DNA]</scope>
    <source>
        <strain evidence="8 9">SC16a</strain>
    </source>
</reference>
<gene>
    <name evidence="8" type="ORF">XA68_12115</name>
</gene>
<proteinExistence type="inferred from homology"/>
<comment type="subunit">
    <text evidence="6">Component of the SWR1 chromatin remodeling complex.</text>
</comment>
<comment type="subcellular location">
    <subcellularLocation>
        <location evidence="1">Cytoplasm</location>
    </subcellularLocation>
</comment>
<dbReference type="GO" id="GO:0005737">
    <property type="term" value="C:cytoplasm"/>
    <property type="evidence" value="ECO:0007669"/>
    <property type="project" value="UniProtKB-SubCell"/>
</dbReference>
<dbReference type="SUPFAM" id="SSF53067">
    <property type="entry name" value="Actin-like ATPase domain"/>
    <property type="match status" value="2"/>
</dbReference>
<dbReference type="InterPro" id="IPR043129">
    <property type="entry name" value="ATPase_NBD"/>
</dbReference>
<accession>A0A2A9PE49</accession>
<dbReference type="EMBL" id="LAZP02000187">
    <property type="protein sequence ID" value="PFH59598.1"/>
    <property type="molecule type" value="Genomic_DNA"/>
</dbReference>
<dbReference type="PANTHER" id="PTHR11937">
    <property type="entry name" value="ACTIN"/>
    <property type="match status" value="1"/>
</dbReference>
<sequence>MAGGRKSQGGIAARPMNTLVIDNGAYTLKAGLVRGGSVDDPLVVPNCIARDRARNIYVGSDLDKCRDFGEMQFRRPVEKGFIVNWEVQRDIWQHDLLDASSLQCDATETRLVLAEPPNGLPALQTNCDQIVFEEFGFASYYRGVGPVFNAYHDIQSFFHTSRDAPTVPAVPADIVLVVDSGYSHTTVTPVLRGQPLNSAVRRLDVGGKVLTNYLARLISLRHLDVRNDTYIVNEIKEAACYVSNDFRADLDKCWKGTRGDRRPEYQFAGGIAKDYVLPDFHTRPKGILREYDPARHSKAGRMAAADEDILTLRNERFAVPELLFNPSDVGIRQPGIAHLVQQSLHQLPVGLWPGLLANILVVGGNSLFDGFVQRLEREVVQRAPDTCVVRVARPPDPITSTWRGAANMANHADMEIAAVTKQEYEELGATLVARKFTTGIAVPP</sequence>
<dbReference type="GO" id="GO:0005634">
    <property type="term" value="C:nucleus"/>
    <property type="evidence" value="ECO:0007669"/>
    <property type="project" value="UniProtKB-ARBA"/>
</dbReference>
<comment type="caution">
    <text evidence="8">The sequence shown here is derived from an EMBL/GenBank/DDBJ whole genome shotgun (WGS) entry which is preliminary data.</text>
</comment>
<dbReference type="Proteomes" id="UP000037136">
    <property type="component" value="Unassembled WGS sequence"/>
</dbReference>
<dbReference type="STRING" id="268505.A0A2A9PE49"/>
<evidence type="ECO:0000256" key="6">
    <source>
        <dbReference type="ARBA" id="ARBA00063309"/>
    </source>
</evidence>
<dbReference type="Gene3D" id="3.30.420.40">
    <property type="match status" value="2"/>
</dbReference>
<evidence type="ECO:0000313" key="9">
    <source>
        <dbReference type="Proteomes" id="UP000037136"/>
    </source>
</evidence>
<dbReference type="AlphaFoldDB" id="A0A2A9PE49"/>
<reference evidence="8 9" key="2">
    <citation type="journal article" date="2017" name="Sci. Rep.">
        <title>Ant-infecting Ophiocordyceps genomes reveal a high diversity of potential behavioral manipulation genes and a possible major role for enterotoxins.</title>
        <authorList>
            <person name="de Bekker C."/>
            <person name="Ohm R.A."/>
            <person name="Evans H.C."/>
            <person name="Brachmann A."/>
            <person name="Hughes D.P."/>
        </authorList>
    </citation>
    <scope>NUCLEOTIDE SEQUENCE [LARGE SCALE GENOMIC DNA]</scope>
    <source>
        <strain evidence="8 9">SC16a</strain>
    </source>
</reference>
<dbReference type="InterPro" id="IPR004000">
    <property type="entry name" value="Actin"/>
</dbReference>
<dbReference type="Gene3D" id="3.90.640.10">
    <property type="entry name" value="Actin, Chain A, domain 4"/>
    <property type="match status" value="1"/>
</dbReference>
<protein>
    <recommendedName>
        <fullName evidence="3">Actin-like protein ARP6</fullName>
    </recommendedName>
    <alternativeName>
        <fullName evidence="7">Actin-like protein arp6</fullName>
    </alternativeName>
</protein>
<keyword evidence="9" id="KW-1185">Reference proteome</keyword>
<evidence type="ECO:0000256" key="5">
    <source>
        <dbReference type="ARBA" id="ARBA00025222"/>
    </source>
</evidence>
<keyword evidence="4" id="KW-0963">Cytoplasm</keyword>
<dbReference type="CDD" id="cd10210">
    <property type="entry name" value="ASKHA_NBD_Arp6"/>
    <property type="match status" value="1"/>
</dbReference>
<evidence type="ECO:0000256" key="3">
    <source>
        <dbReference type="ARBA" id="ARBA00018633"/>
    </source>
</evidence>
<evidence type="ECO:0000256" key="1">
    <source>
        <dbReference type="ARBA" id="ARBA00004496"/>
    </source>
</evidence>
<dbReference type="Pfam" id="PF00022">
    <property type="entry name" value="Actin"/>
    <property type="match status" value="1"/>
</dbReference>
<dbReference type="FunFam" id="3.90.640.10:FF:000014">
    <property type="entry name" value="Putative actin-related protein 6"/>
    <property type="match status" value="1"/>
</dbReference>
<evidence type="ECO:0000256" key="4">
    <source>
        <dbReference type="ARBA" id="ARBA00022490"/>
    </source>
</evidence>
<organism evidence="8 9">
    <name type="scientific">Ophiocordyceps unilateralis</name>
    <name type="common">Zombie-ant fungus</name>
    <name type="synonym">Torrubia unilateralis</name>
    <dbReference type="NCBI Taxonomy" id="268505"/>
    <lineage>
        <taxon>Eukaryota</taxon>
        <taxon>Fungi</taxon>
        <taxon>Dikarya</taxon>
        <taxon>Ascomycota</taxon>
        <taxon>Pezizomycotina</taxon>
        <taxon>Sordariomycetes</taxon>
        <taxon>Hypocreomycetidae</taxon>
        <taxon>Hypocreales</taxon>
        <taxon>Ophiocordycipitaceae</taxon>
        <taxon>Ophiocordyceps</taxon>
    </lineage>
</organism>
<evidence type="ECO:0000256" key="7">
    <source>
        <dbReference type="ARBA" id="ARBA00073820"/>
    </source>
</evidence>
<evidence type="ECO:0000313" key="8">
    <source>
        <dbReference type="EMBL" id="PFH59598.1"/>
    </source>
</evidence>
<name>A0A2A9PE49_OPHUN</name>
<evidence type="ECO:0000256" key="2">
    <source>
        <dbReference type="ARBA" id="ARBA00005665"/>
    </source>
</evidence>
<dbReference type="SMART" id="SM00268">
    <property type="entry name" value="ACTIN"/>
    <property type="match status" value="1"/>
</dbReference>
<comment type="similarity">
    <text evidence="2">Belongs to the actin family. ARP6 subfamily.</text>
</comment>